<evidence type="ECO:0000256" key="10">
    <source>
        <dbReference type="ARBA" id="ARBA00022989"/>
    </source>
</evidence>
<dbReference type="STRING" id="40148.A0A0E0BKY0"/>
<dbReference type="Gene3D" id="1.10.510.10">
    <property type="entry name" value="Transferase(Phosphotransferase) domain 1"/>
    <property type="match status" value="1"/>
</dbReference>
<dbReference type="PANTHER" id="PTHR27002:SF1058">
    <property type="entry name" value="OS01G0568800 PROTEIN"/>
    <property type="match status" value="1"/>
</dbReference>
<keyword evidence="12" id="KW-0325">Glycoprotein</keyword>
<keyword evidence="3" id="KW-0808">Transferase</keyword>
<keyword evidence="10 13" id="KW-1133">Transmembrane helix</keyword>
<dbReference type="PROSITE" id="PS51473">
    <property type="entry name" value="GNK2"/>
    <property type="match status" value="2"/>
</dbReference>
<keyword evidence="11 13" id="KW-0472">Membrane</keyword>
<evidence type="ECO:0000256" key="13">
    <source>
        <dbReference type="SAM" id="Phobius"/>
    </source>
</evidence>
<dbReference type="FunFam" id="3.30.200.20:FF:001120">
    <property type="entry name" value="Putative DUF26-domain receptor-like protein kinase family protein"/>
    <property type="match status" value="1"/>
</dbReference>
<keyword evidence="5 14" id="KW-0732">Signal</keyword>
<dbReference type="PROSITE" id="PS50011">
    <property type="entry name" value="PROTEIN_KINASE_DOM"/>
    <property type="match status" value="1"/>
</dbReference>
<dbReference type="GO" id="GO:0005886">
    <property type="term" value="C:plasma membrane"/>
    <property type="evidence" value="ECO:0007669"/>
    <property type="project" value="TreeGrafter"/>
</dbReference>
<evidence type="ECO:0000256" key="7">
    <source>
        <dbReference type="ARBA" id="ARBA00022741"/>
    </source>
</evidence>
<dbReference type="PROSITE" id="PS00108">
    <property type="entry name" value="PROTEIN_KINASE_ST"/>
    <property type="match status" value="1"/>
</dbReference>
<dbReference type="Pfam" id="PF07714">
    <property type="entry name" value="PK_Tyr_Ser-Thr"/>
    <property type="match status" value="1"/>
</dbReference>
<dbReference type="Gene3D" id="3.30.200.20">
    <property type="entry name" value="Phosphorylase Kinase, domain 1"/>
    <property type="match status" value="1"/>
</dbReference>
<evidence type="ECO:0000259" key="15">
    <source>
        <dbReference type="PROSITE" id="PS50011"/>
    </source>
</evidence>
<dbReference type="InterPro" id="IPR001245">
    <property type="entry name" value="Ser-Thr/Tyr_kinase_cat_dom"/>
</dbReference>
<sequence length="703" mass="76984">MIVVVVVAAVLVIGHDHPIAAAAAAAVPDVWFNCGATNYTARGAYESNLERLITGLAKNASTPSLFGKGAAGAAPDTVYGVALCRGDLPNASACGDCVAGAYQVARRACPLAEDVVVADDAGCQLRFSGHDILSRGSNSTTTTTTNADDAMVLMNTENITQPMLPGWDPGNADSVAIITNIIKVLVQETARTAAYNSSPSPPATTTYYATGRMDVSATFPTLYSMAQCTPDLRPGGCWRCLQSINDMTTRYFAGRRGGRILGLWCNFRYETYPFYKGQPMRRIGSSGTDAVAPAVAANAAASPPGEKHKRRRRRSKVMAMATIFPLLGSFCCVIFCFGLVKRYKKGEVSLQGDMNMQTDEEALAWGREACSSEFTSFKLSQVLDATNNFSEDNKLGKGGFGPGQFSDGSEIAVKRLVASHSGQGFTEFRNEIQLIAKLQHTNLVKLLGCCYQGEEKILIYEYLPNKSLDFFIFDERRRVTLNWNNRLAIIEGIAHGLLYLHKHSRLRVIHRDLKASNILLDCEMNPKISDFGLARIFSSNDTEENTKRIVGTYGYMAPEYASEGLFSIKSDVFSFGVLILEIVSGKRNSGFHQCGNFFTLLGYAWQLWKEERWVELLDASLATELHAFQMMRCINIALLCVQENAADRPTMSDVVVMLSSENITLPKPNHPAYFHIRVTKEEASTALESPSLNDVTMSILCGR</sequence>
<feature type="signal peptide" evidence="14">
    <location>
        <begin position="1"/>
        <end position="21"/>
    </location>
</feature>
<dbReference type="EnsemblPlants" id="OGLUM11G18420.1">
    <property type="protein sequence ID" value="OGLUM11G18420.1"/>
    <property type="gene ID" value="OGLUM11G18420"/>
</dbReference>
<dbReference type="SUPFAM" id="SSF56112">
    <property type="entry name" value="Protein kinase-like (PK-like)"/>
    <property type="match status" value="1"/>
</dbReference>
<dbReference type="FunFam" id="3.30.430.20:FF:000002">
    <property type="entry name" value="Cysteine-rich receptor-like protein kinase 10"/>
    <property type="match status" value="1"/>
</dbReference>
<evidence type="ECO:0000256" key="8">
    <source>
        <dbReference type="ARBA" id="ARBA00022777"/>
    </source>
</evidence>
<feature type="chain" id="PRO_5002355205" evidence="14">
    <location>
        <begin position="22"/>
        <end position="703"/>
    </location>
</feature>
<organism evidence="17">
    <name type="scientific">Oryza glumipatula</name>
    <dbReference type="NCBI Taxonomy" id="40148"/>
    <lineage>
        <taxon>Eukaryota</taxon>
        <taxon>Viridiplantae</taxon>
        <taxon>Streptophyta</taxon>
        <taxon>Embryophyta</taxon>
        <taxon>Tracheophyta</taxon>
        <taxon>Spermatophyta</taxon>
        <taxon>Magnoliopsida</taxon>
        <taxon>Liliopsida</taxon>
        <taxon>Poales</taxon>
        <taxon>Poaceae</taxon>
        <taxon>BOP clade</taxon>
        <taxon>Oryzoideae</taxon>
        <taxon>Oryzeae</taxon>
        <taxon>Oryzinae</taxon>
        <taxon>Oryza</taxon>
    </lineage>
</organism>
<evidence type="ECO:0000256" key="14">
    <source>
        <dbReference type="SAM" id="SignalP"/>
    </source>
</evidence>
<dbReference type="HOGENOM" id="CLU_000288_35_3_1"/>
<dbReference type="InterPro" id="IPR038408">
    <property type="entry name" value="GNK2_sf"/>
</dbReference>
<dbReference type="InterPro" id="IPR011009">
    <property type="entry name" value="Kinase-like_dom_sf"/>
</dbReference>
<dbReference type="CDD" id="cd14066">
    <property type="entry name" value="STKc_IRAK"/>
    <property type="match status" value="1"/>
</dbReference>
<keyword evidence="6" id="KW-0677">Repeat</keyword>
<keyword evidence="18" id="KW-1185">Reference proteome</keyword>
<proteinExistence type="predicted"/>
<keyword evidence="7" id="KW-0547">Nucleotide-binding</keyword>
<keyword evidence="2" id="KW-0723">Serine/threonine-protein kinase</keyword>
<protein>
    <submittedName>
        <fullName evidence="17">Uncharacterized protein</fullName>
    </submittedName>
</protein>
<dbReference type="PANTHER" id="PTHR27002">
    <property type="entry name" value="RECEPTOR-LIKE SERINE/THREONINE-PROTEIN KINASE SD1-8"/>
    <property type="match status" value="1"/>
</dbReference>
<evidence type="ECO:0000256" key="2">
    <source>
        <dbReference type="ARBA" id="ARBA00022527"/>
    </source>
</evidence>
<dbReference type="Gene3D" id="3.30.430.20">
    <property type="entry name" value="Gnk2 domain, C-X8-C-X2-C motif"/>
    <property type="match status" value="2"/>
</dbReference>
<feature type="transmembrane region" description="Helical" evidence="13">
    <location>
        <begin position="317"/>
        <end position="340"/>
    </location>
</feature>
<dbReference type="Proteomes" id="UP000026961">
    <property type="component" value="Chromosome 11"/>
</dbReference>
<evidence type="ECO:0000256" key="1">
    <source>
        <dbReference type="ARBA" id="ARBA00004167"/>
    </source>
</evidence>
<evidence type="ECO:0000256" key="9">
    <source>
        <dbReference type="ARBA" id="ARBA00022840"/>
    </source>
</evidence>
<evidence type="ECO:0000256" key="12">
    <source>
        <dbReference type="ARBA" id="ARBA00023180"/>
    </source>
</evidence>
<keyword evidence="9" id="KW-0067">ATP-binding</keyword>
<evidence type="ECO:0000256" key="5">
    <source>
        <dbReference type="ARBA" id="ARBA00022729"/>
    </source>
</evidence>
<evidence type="ECO:0000256" key="6">
    <source>
        <dbReference type="ARBA" id="ARBA00022737"/>
    </source>
</evidence>
<accession>A0A0E0BKY0</accession>
<feature type="domain" description="Gnk2-homologous" evidence="16">
    <location>
        <begin position="160"/>
        <end position="274"/>
    </location>
</feature>
<evidence type="ECO:0000256" key="3">
    <source>
        <dbReference type="ARBA" id="ARBA00022679"/>
    </source>
</evidence>
<dbReference type="GO" id="GO:0004674">
    <property type="term" value="F:protein serine/threonine kinase activity"/>
    <property type="evidence" value="ECO:0007669"/>
    <property type="project" value="UniProtKB-KW"/>
</dbReference>
<dbReference type="Gramene" id="OGLUM11G18420.1">
    <property type="protein sequence ID" value="OGLUM11G18420.1"/>
    <property type="gene ID" value="OGLUM11G18420"/>
</dbReference>
<reference evidence="17" key="1">
    <citation type="submission" date="2015-04" db="UniProtKB">
        <authorList>
            <consortium name="EnsemblPlants"/>
        </authorList>
    </citation>
    <scope>IDENTIFICATION</scope>
</reference>
<evidence type="ECO:0000313" key="18">
    <source>
        <dbReference type="Proteomes" id="UP000026961"/>
    </source>
</evidence>
<evidence type="ECO:0000256" key="11">
    <source>
        <dbReference type="ARBA" id="ARBA00023136"/>
    </source>
</evidence>
<dbReference type="SMART" id="SM00220">
    <property type="entry name" value="S_TKc"/>
    <property type="match status" value="1"/>
</dbReference>
<dbReference type="CDD" id="cd23509">
    <property type="entry name" value="Gnk2-like"/>
    <property type="match status" value="2"/>
</dbReference>
<dbReference type="InterPro" id="IPR008271">
    <property type="entry name" value="Ser/Thr_kinase_AS"/>
</dbReference>
<name>A0A0E0BKY0_9ORYZ</name>
<feature type="domain" description="Gnk2-homologous" evidence="16">
    <location>
        <begin position="27"/>
        <end position="132"/>
    </location>
</feature>
<evidence type="ECO:0000259" key="16">
    <source>
        <dbReference type="PROSITE" id="PS51473"/>
    </source>
</evidence>
<dbReference type="GO" id="GO:0006950">
    <property type="term" value="P:response to stress"/>
    <property type="evidence" value="ECO:0007669"/>
    <property type="project" value="UniProtKB-ARBA"/>
</dbReference>
<keyword evidence="4 13" id="KW-0812">Transmembrane</keyword>
<dbReference type="GO" id="GO:0005524">
    <property type="term" value="F:ATP binding"/>
    <property type="evidence" value="ECO:0007669"/>
    <property type="project" value="UniProtKB-KW"/>
</dbReference>
<comment type="subcellular location">
    <subcellularLocation>
        <location evidence="1">Membrane</location>
        <topology evidence="1">Single-pass membrane protein</topology>
    </subcellularLocation>
</comment>
<dbReference type="eggNOG" id="ENOG502QWDY">
    <property type="taxonomic scope" value="Eukaryota"/>
</dbReference>
<evidence type="ECO:0000256" key="4">
    <source>
        <dbReference type="ARBA" id="ARBA00022692"/>
    </source>
</evidence>
<evidence type="ECO:0000313" key="17">
    <source>
        <dbReference type="EnsemblPlants" id="OGLUM11G18420.1"/>
    </source>
</evidence>
<dbReference type="InterPro" id="IPR002902">
    <property type="entry name" value="GNK2"/>
</dbReference>
<dbReference type="Pfam" id="PF01657">
    <property type="entry name" value="Stress-antifung"/>
    <property type="match status" value="2"/>
</dbReference>
<dbReference type="InterPro" id="IPR000719">
    <property type="entry name" value="Prot_kinase_dom"/>
</dbReference>
<reference evidence="17" key="2">
    <citation type="submission" date="2018-05" db="EMBL/GenBank/DDBJ databases">
        <title>OgluRS3 (Oryza glumaepatula Reference Sequence Version 3).</title>
        <authorList>
            <person name="Zhang J."/>
            <person name="Kudrna D."/>
            <person name="Lee S."/>
            <person name="Talag J."/>
            <person name="Welchert J."/>
            <person name="Wing R.A."/>
        </authorList>
    </citation>
    <scope>NUCLEOTIDE SEQUENCE [LARGE SCALE GENOMIC DNA]</scope>
</reference>
<dbReference type="AlphaFoldDB" id="A0A0E0BKY0"/>
<dbReference type="FunFam" id="1.10.510.10:FF:000129">
    <property type="entry name" value="cysteine-rich receptor-like protein kinase 10"/>
    <property type="match status" value="1"/>
</dbReference>
<keyword evidence="8" id="KW-0418">Kinase</keyword>
<feature type="domain" description="Protein kinase" evidence="15">
    <location>
        <begin position="389"/>
        <end position="673"/>
    </location>
</feature>